<sequence>MPLLLAVLAAVCLVAPGAHASRAPDTGPSPAWHAPVDGAVVHGFDPPARPWLPGHRGVDLAAPPGTPVVAPTSGTVTFAGQVGGKPVLVVSHGELRSTFEPVRAHREVGDRVGRGDVVGEVTDETTVLHCSPATCLHWGVRRGEAYLDPLALLGLAPPVVLLPSPAH</sequence>
<evidence type="ECO:0000259" key="3">
    <source>
        <dbReference type="Pfam" id="PF01551"/>
    </source>
</evidence>
<dbReference type="PANTHER" id="PTHR21666:SF289">
    <property type="entry name" value="L-ALA--D-GLU ENDOPEPTIDASE"/>
    <property type="match status" value="1"/>
</dbReference>
<organism evidence="4 5">
    <name type="scientific">Isoptericola halotolerans</name>
    <dbReference type="NCBI Taxonomy" id="300560"/>
    <lineage>
        <taxon>Bacteria</taxon>
        <taxon>Bacillati</taxon>
        <taxon>Actinomycetota</taxon>
        <taxon>Actinomycetes</taxon>
        <taxon>Micrococcales</taxon>
        <taxon>Promicromonosporaceae</taxon>
        <taxon>Isoptericola</taxon>
    </lineage>
</organism>
<keyword evidence="5" id="KW-1185">Reference proteome</keyword>
<accession>A0ABX2A4J0</accession>
<dbReference type="EMBL" id="JABEZU010000001">
    <property type="protein sequence ID" value="NOV96830.1"/>
    <property type="molecule type" value="Genomic_DNA"/>
</dbReference>
<comment type="caution">
    <text evidence="4">The sequence shown here is derived from an EMBL/GenBank/DDBJ whole genome shotgun (WGS) entry which is preliminary data.</text>
</comment>
<dbReference type="GO" id="GO:0016787">
    <property type="term" value="F:hydrolase activity"/>
    <property type="evidence" value="ECO:0007669"/>
    <property type="project" value="UniProtKB-KW"/>
</dbReference>
<dbReference type="PANTHER" id="PTHR21666">
    <property type="entry name" value="PEPTIDASE-RELATED"/>
    <property type="match status" value="1"/>
</dbReference>
<evidence type="ECO:0000313" key="4">
    <source>
        <dbReference type="EMBL" id="NOV96830.1"/>
    </source>
</evidence>
<dbReference type="Pfam" id="PF01551">
    <property type="entry name" value="Peptidase_M23"/>
    <property type="match status" value="1"/>
</dbReference>
<keyword evidence="4" id="KW-0378">Hydrolase</keyword>
<feature type="signal peptide" evidence="2">
    <location>
        <begin position="1"/>
        <end position="20"/>
    </location>
</feature>
<dbReference type="Gene3D" id="2.70.70.10">
    <property type="entry name" value="Glucose Permease (Domain IIA)"/>
    <property type="match status" value="1"/>
</dbReference>
<proteinExistence type="predicted"/>
<dbReference type="CDD" id="cd12797">
    <property type="entry name" value="M23_peptidase"/>
    <property type="match status" value="1"/>
</dbReference>
<feature type="chain" id="PRO_5047308431" evidence="2">
    <location>
        <begin position="21"/>
        <end position="167"/>
    </location>
</feature>
<dbReference type="SUPFAM" id="SSF51261">
    <property type="entry name" value="Duplicated hybrid motif"/>
    <property type="match status" value="1"/>
</dbReference>
<name>A0ABX2A4J0_9MICO</name>
<reference evidence="4 5" key="1">
    <citation type="submission" date="2020-05" db="EMBL/GenBank/DDBJ databases">
        <title>Genomic Encyclopedia of Type Strains, Phase III (KMG-III): the genomes of soil and plant-associated and newly described type strains.</title>
        <authorList>
            <person name="Whitman W."/>
        </authorList>
    </citation>
    <scope>NUCLEOTIDE SEQUENCE [LARGE SCALE GENOMIC DNA]</scope>
    <source>
        <strain evidence="4 5">KCTC 19046</strain>
    </source>
</reference>
<feature type="domain" description="M23ase beta-sheet core" evidence="3">
    <location>
        <begin position="54"/>
        <end position="149"/>
    </location>
</feature>
<dbReference type="InterPro" id="IPR011055">
    <property type="entry name" value="Dup_hybrid_motif"/>
</dbReference>
<dbReference type="InterPro" id="IPR016047">
    <property type="entry name" value="M23ase_b-sheet_dom"/>
</dbReference>
<evidence type="ECO:0000313" key="5">
    <source>
        <dbReference type="Proteomes" id="UP000757540"/>
    </source>
</evidence>
<dbReference type="RefSeq" id="WP_343036295.1">
    <property type="nucleotide sequence ID" value="NZ_BAAAML010000002.1"/>
</dbReference>
<dbReference type="InterPro" id="IPR050570">
    <property type="entry name" value="Cell_wall_metabolism_enzyme"/>
</dbReference>
<evidence type="ECO:0000256" key="2">
    <source>
        <dbReference type="SAM" id="SignalP"/>
    </source>
</evidence>
<evidence type="ECO:0000256" key="1">
    <source>
        <dbReference type="ARBA" id="ARBA00022729"/>
    </source>
</evidence>
<dbReference type="Proteomes" id="UP000757540">
    <property type="component" value="Unassembled WGS sequence"/>
</dbReference>
<protein>
    <submittedName>
        <fullName evidence="4">Murein DD-endopeptidase MepM/ murein hydrolase activator NlpD</fullName>
    </submittedName>
</protein>
<keyword evidence="1 2" id="KW-0732">Signal</keyword>
<gene>
    <name evidence="4" type="ORF">HDG69_001383</name>
</gene>